<evidence type="ECO:0008006" key="3">
    <source>
        <dbReference type="Google" id="ProtNLM"/>
    </source>
</evidence>
<dbReference type="Proteomes" id="UP001171945">
    <property type="component" value="Unassembled WGS sequence"/>
</dbReference>
<keyword evidence="2" id="KW-1185">Reference proteome</keyword>
<dbReference type="EMBL" id="JAUCGM010000105">
    <property type="protein sequence ID" value="MDM8562285.1"/>
    <property type="molecule type" value="Genomic_DNA"/>
</dbReference>
<name>A0ABT7VRI7_9GAMM</name>
<sequence>SSLATYVMKVIALELTKGAFTKIRTHQLARLPIRTINFDNPTEKNQHDKMVKLVEQMLILHQQLNDATSNRKKETIQRQINRADKRIDKLVYELYNLTPDDIAIIAKSDEV</sequence>
<gene>
    <name evidence="1" type="ORF">QUF54_02925</name>
</gene>
<evidence type="ECO:0000313" key="1">
    <source>
        <dbReference type="EMBL" id="MDM8562285.1"/>
    </source>
</evidence>
<organism evidence="1 2">
    <name type="scientific">Candidatus Marithioploca araucensis</name>
    <dbReference type="NCBI Taxonomy" id="70273"/>
    <lineage>
        <taxon>Bacteria</taxon>
        <taxon>Pseudomonadati</taxon>
        <taxon>Pseudomonadota</taxon>
        <taxon>Gammaproteobacteria</taxon>
        <taxon>Thiotrichales</taxon>
        <taxon>Thiotrichaceae</taxon>
        <taxon>Candidatus Marithioploca</taxon>
    </lineage>
</organism>
<comment type="caution">
    <text evidence="1">The sequence shown here is derived from an EMBL/GenBank/DDBJ whole genome shotgun (WGS) entry which is preliminary data.</text>
</comment>
<proteinExistence type="predicted"/>
<protein>
    <recommendedName>
        <fullName evidence="3">Site-specific DNA-methyltransferase (adenine-specific)</fullName>
    </recommendedName>
</protein>
<accession>A0ABT7VRI7</accession>
<evidence type="ECO:0000313" key="2">
    <source>
        <dbReference type="Proteomes" id="UP001171945"/>
    </source>
</evidence>
<reference evidence="1" key="1">
    <citation type="submission" date="2023-06" db="EMBL/GenBank/DDBJ databases">
        <title>Uncultivated large filamentous bacteria from sulfidic sediments reveal new species and different genomic features in energy metabolism and defense.</title>
        <authorList>
            <person name="Fonseca A."/>
        </authorList>
    </citation>
    <scope>NUCLEOTIDE SEQUENCE</scope>
    <source>
        <strain evidence="1">HSG4</strain>
    </source>
</reference>
<feature type="non-terminal residue" evidence="1">
    <location>
        <position position="1"/>
    </location>
</feature>